<evidence type="ECO:0000256" key="1">
    <source>
        <dbReference type="SAM" id="Phobius"/>
    </source>
</evidence>
<feature type="transmembrane region" description="Helical" evidence="1">
    <location>
        <begin position="47"/>
        <end position="69"/>
    </location>
</feature>
<keyword evidence="3" id="KW-1185">Reference proteome</keyword>
<keyword evidence="1" id="KW-1133">Transmembrane helix</keyword>
<accession>A0ABW2UAH5</accession>
<evidence type="ECO:0000313" key="2">
    <source>
        <dbReference type="EMBL" id="MFC7669303.1"/>
    </source>
</evidence>
<feature type="transmembrane region" description="Helical" evidence="1">
    <location>
        <begin position="18"/>
        <end position="35"/>
    </location>
</feature>
<proteinExistence type="predicted"/>
<organism evidence="2 3">
    <name type="scientific">Hymenobacter humi</name>
    <dbReference type="NCBI Taxonomy" id="1411620"/>
    <lineage>
        <taxon>Bacteria</taxon>
        <taxon>Pseudomonadati</taxon>
        <taxon>Bacteroidota</taxon>
        <taxon>Cytophagia</taxon>
        <taxon>Cytophagales</taxon>
        <taxon>Hymenobacteraceae</taxon>
        <taxon>Hymenobacter</taxon>
    </lineage>
</organism>
<name>A0ABW2UAH5_9BACT</name>
<feature type="transmembrane region" description="Helical" evidence="1">
    <location>
        <begin position="75"/>
        <end position="96"/>
    </location>
</feature>
<evidence type="ECO:0000313" key="3">
    <source>
        <dbReference type="Proteomes" id="UP001596513"/>
    </source>
</evidence>
<keyword evidence="1" id="KW-0812">Transmembrane</keyword>
<keyword evidence="1" id="KW-0472">Membrane</keyword>
<protein>
    <recommendedName>
        <fullName evidence="4">Acyltransferase</fullName>
    </recommendedName>
</protein>
<reference evidence="3" key="1">
    <citation type="journal article" date="2019" name="Int. J. Syst. Evol. Microbiol.">
        <title>The Global Catalogue of Microorganisms (GCM) 10K type strain sequencing project: providing services to taxonomists for standard genome sequencing and annotation.</title>
        <authorList>
            <consortium name="The Broad Institute Genomics Platform"/>
            <consortium name="The Broad Institute Genome Sequencing Center for Infectious Disease"/>
            <person name="Wu L."/>
            <person name="Ma J."/>
        </authorList>
    </citation>
    <scope>NUCLEOTIDE SEQUENCE [LARGE SCALE GENOMIC DNA]</scope>
    <source>
        <strain evidence="3">JCM 19635</strain>
    </source>
</reference>
<dbReference type="Proteomes" id="UP001596513">
    <property type="component" value="Unassembled WGS sequence"/>
</dbReference>
<dbReference type="EMBL" id="JBHTEK010000001">
    <property type="protein sequence ID" value="MFC7669303.1"/>
    <property type="molecule type" value="Genomic_DNA"/>
</dbReference>
<dbReference type="RefSeq" id="WP_380204813.1">
    <property type="nucleotide sequence ID" value="NZ_JBHTEK010000001.1"/>
</dbReference>
<sequence length="120" mass="13171">MGFTLAYGWLPGGLSKRLAYYGFFVVGLPLVFHLTKRHRLDAAVGELSYPLYIGHVLVLLLVPYVLGAMGLPASWLVPVFVGSSLVFAAVLVRGVAEPIERVRQRRVQAAAKKQEAELVH</sequence>
<comment type="caution">
    <text evidence="2">The sequence shown here is derived from an EMBL/GenBank/DDBJ whole genome shotgun (WGS) entry which is preliminary data.</text>
</comment>
<gene>
    <name evidence="2" type="ORF">ACFQT0_19540</name>
</gene>
<evidence type="ECO:0008006" key="4">
    <source>
        <dbReference type="Google" id="ProtNLM"/>
    </source>
</evidence>